<dbReference type="GO" id="GO:0000981">
    <property type="term" value="F:DNA-binding transcription factor activity, RNA polymerase II-specific"/>
    <property type="evidence" value="ECO:0007669"/>
    <property type="project" value="TreeGrafter"/>
</dbReference>
<evidence type="ECO:0000313" key="11">
    <source>
        <dbReference type="EMBL" id="GLD61032.1"/>
    </source>
</evidence>
<dbReference type="FunFam" id="3.30.160.60:FF:000358">
    <property type="entry name" value="zinc finger protein 24"/>
    <property type="match status" value="1"/>
</dbReference>
<dbReference type="SUPFAM" id="SSF57667">
    <property type="entry name" value="beta-beta-alpha zinc fingers"/>
    <property type="match status" value="2"/>
</dbReference>
<feature type="region of interest" description="Disordered" evidence="9">
    <location>
        <begin position="197"/>
        <end position="220"/>
    </location>
</feature>
<feature type="compositionally biased region" description="Basic and acidic residues" evidence="9">
    <location>
        <begin position="159"/>
        <end position="169"/>
    </location>
</feature>
<feature type="region of interest" description="Disordered" evidence="9">
    <location>
        <begin position="401"/>
        <end position="470"/>
    </location>
</feature>
<evidence type="ECO:0000256" key="8">
    <source>
        <dbReference type="PROSITE-ProRule" id="PRU00042"/>
    </source>
</evidence>
<evidence type="ECO:0000313" key="12">
    <source>
        <dbReference type="Proteomes" id="UP001279410"/>
    </source>
</evidence>
<dbReference type="PROSITE" id="PS00028">
    <property type="entry name" value="ZINC_FINGER_C2H2_1"/>
    <property type="match status" value="3"/>
</dbReference>
<keyword evidence="4 8" id="KW-0863">Zinc-finger</keyword>
<dbReference type="PANTHER" id="PTHR24394">
    <property type="entry name" value="ZINC FINGER PROTEIN"/>
    <property type="match status" value="1"/>
</dbReference>
<keyword evidence="12" id="KW-1185">Reference proteome</keyword>
<dbReference type="PANTHER" id="PTHR24394:SF44">
    <property type="entry name" value="ZINC FINGER PROTEIN 271-LIKE"/>
    <property type="match status" value="1"/>
</dbReference>
<keyword evidence="2" id="KW-0479">Metal-binding</keyword>
<keyword evidence="6" id="KW-0238">DNA-binding</keyword>
<proteinExistence type="predicted"/>
<dbReference type="GO" id="GO:0003677">
    <property type="term" value="F:DNA binding"/>
    <property type="evidence" value="ECO:0007669"/>
    <property type="project" value="UniProtKB-KW"/>
</dbReference>
<dbReference type="AlphaFoldDB" id="A0AAD3MTB2"/>
<dbReference type="Pfam" id="PF00096">
    <property type="entry name" value="zf-C2H2"/>
    <property type="match status" value="3"/>
</dbReference>
<feature type="compositionally biased region" description="Basic and acidic residues" evidence="9">
    <location>
        <begin position="409"/>
        <end position="428"/>
    </location>
</feature>
<feature type="domain" description="C2H2-type" evidence="10">
    <location>
        <begin position="873"/>
        <end position="898"/>
    </location>
</feature>
<feature type="region of interest" description="Disordered" evidence="9">
    <location>
        <begin position="275"/>
        <end position="306"/>
    </location>
</feature>
<feature type="compositionally biased region" description="Basic and acidic residues" evidence="9">
    <location>
        <begin position="81"/>
        <end position="99"/>
    </location>
</feature>
<evidence type="ECO:0000256" key="2">
    <source>
        <dbReference type="ARBA" id="ARBA00022723"/>
    </source>
</evidence>
<dbReference type="EMBL" id="BRZM01000043">
    <property type="protein sequence ID" value="GLD61032.1"/>
    <property type="molecule type" value="Genomic_DNA"/>
</dbReference>
<keyword evidence="3" id="KW-0677">Repeat</keyword>
<keyword evidence="7" id="KW-0539">Nucleus</keyword>
<dbReference type="GO" id="GO:0000122">
    <property type="term" value="P:negative regulation of transcription by RNA polymerase II"/>
    <property type="evidence" value="ECO:0007669"/>
    <property type="project" value="UniProtKB-ARBA"/>
</dbReference>
<organism evidence="11 12">
    <name type="scientific">Lates japonicus</name>
    <name type="common">Japanese lates</name>
    <dbReference type="NCBI Taxonomy" id="270547"/>
    <lineage>
        <taxon>Eukaryota</taxon>
        <taxon>Metazoa</taxon>
        <taxon>Chordata</taxon>
        <taxon>Craniata</taxon>
        <taxon>Vertebrata</taxon>
        <taxon>Euteleostomi</taxon>
        <taxon>Actinopterygii</taxon>
        <taxon>Neopterygii</taxon>
        <taxon>Teleostei</taxon>
        <taxon>Neoteleostei</taxon>
        <taxon>Acanthomorphata</taxon>
        <taxon>Carangaria</taxon>
        <taxon>Carangaria incertae sedis</taxon>
        <taxon>Centropomidae</taxon>
        <taxon>Lates</taxon>
    </lineage>
</organism>
<feature type="region of interest" description="Disordered" evidence="9">
    <location>
        <begin position="611"/>
        <end position="630"/>
    </location>
</feature>
<evidence type="ECO:0000259" key="10">
    <source>
        <dbReference type="PROSITE" id="PS50157"/>
    </source>
</evidence>
<dbReference type="Gene3D" id="3.30.160.60">
    <property type="entry name" value="Classic Zinc Finger"/>
    <property type="match status" value="3"/>
</dbReference>
<dbReference type="PROSITE" id="PS50157">
    <property type="entry name" value="ZINC_FINGER_C2H2_2"/>
    <property type="match status" value="3"/>
</dbReference>
<dbReference type="SMART" id="SM00355">
    <property type="entry name" value="ZnF_C2H2"/>
    <property type="match status" value="3"/>
</dbReference>
<comment type="caution">
    <text evidence="11">The sequence shown here is derived from an EMBL/GenBank/DDBJ whole genome shotgun (WGS) entry which is preliminary data.</text>
</comment>
<name>A0AAD3MTB2_LATJO</name>
<feature type="region of interest" description="Disordered" evidence="9">
    <location>
        <begin position="78"/>
        <end position="135"/>
    </location>
</feature>
<evidence type="ECO:0000256" key="6">
    <source>
        <dbReference type="ARBA" id="ARBA00023125"/>
    </source>
</evidence>
<evidence type="ECO:0000256" key="1">
    <source>
        <dbReference type="ARBA" id="ARBA00004123"/>
    </source>
</evidence>
<feature type="domain" description="C2H2-type" evidence="10">
    <location>
        <begin position="817"/>
        <end position="844"/>
    </location>
</feature>
<feature type="region of interest" description="Disordered" evidence="9">
    <location>
        <begin position="152"/>
        <end position="185"/>
    </location>
</feature>
<feature type="compositionally biased region" description="Basic and acidic residues" evidence="9">
    <location>
        <begin position="114"/>
        <end position="126"/>
    </location>
</feature>
<comment type="subcellular location">
    <subcellularLocation>
        <location evidence="1">Nucleus</location>
    </subcellularLocation>
</comment>
<accession>A0AAD3MTB2</accession>
<evidence type="ECO:0000256" key="4">
    <source>
        <dbReference type="ARBA" id="ARBA00022771"/>
    </source>
</evidence>
<reference evidence="11" key="1">
    <citation type="submission" date="2022-08" db="EMBL/GenBank/DDBJ databases">
        <title>Genome sequencing of akame (Lates japonicus).</title>
        <authorList>
            <person name="Hashiguchi Y."/>
            <person name="Takahashi H."/>
        </authorList>
    </citation>
    <scope>NUCLEOTIDE SEQUENCE</scope>
    <source>
        <strain evidence="11">Kochi</strain>
    </source>
</reference>
<sequence>MAESIVTFQSQLSGVMETVFKAAMYEITRLVEDSFLEEVTRCREQVESLKRRLKWSESRRKEREGDRRGKCIDCGRVGVSSEEKSRATEKSLKQERVQQEEINSSQGTDEETPDHEVEEAKPEAHSAMRATQSPCVQGEKFNRLLKEEALHITPETNESQERWGVRLDETDTSGLPGPSKHFGDQKIPKCQVNWEAGFDQRPEPGQHSGDPSEPLFQSRYGMEDLGGFDKTGYSDASMIEMGNLDGLQGSPSHLGEDLSYMGRYEGDVEAPEGAEHHAYQTGTPRNRTGLVGSPAGSPSRTNIDLPDTGHWQSVMSDLDTLIVTFQTQLSDVMETVVKTAMYEVTRLVEDSFLEEVKRRSQEVESLRMQLQWAEKKLCDQGGKEGGKTLRCVDCTKKDVELSTDTAEGESNKQQDDVLRGCDMKKEGDSVGGWTRSHRQEVISEIPQEADNSSATHSHERESQTTEGEDVMPAVDVKQEEGNKLSCSSIHLGGWSDTLDGEAGLESHSTTEKTEAQPKQTQENSEELLRNIIKQGPQRSAAYVFPDKQEETHVAADPSHVSSLEMDTSWAGLMQNQRLGTEKDHDPTRTRGPIKQTELDLSDSVRAGVHTQVTPGRDQISSSGSPKARLQNSEALGVTVKQEVIIDSDGCEEREHMEKKEMPKSGMASFSCSVKQHRLSSEAHKQNHISHKTTVQEVMKLHTKVGTGLRLQAAIQHLHRPVKRNPHVLSNSTTAGLSIAHSQVVNLNPLNRIPSTSKAAPPPSLSVQRVHLGDKQAAALNRTGAPWVGIKSQHQSANSHHANPIPHPDSHTGPRHLLRCGQCGKCFPHPSNLKAHLQTHTGERPFCCTLCGRSFTKLSNLKAHRRVHTGERPYCCLACGKRFTQKCNLKRHQRIHLDV</sequence>
<dbReference type="InterPro" id="IPR036236">
    <property type="entry name" value="Znf_C2H2_sf"/>
</dbReference>
<evidence type="ECO:0000256" key="3">
    <source>
        <dbReference type="ARBA" id="ARBA00022737"/>
    </source>
</evidence>
<protein>
    <recommendedName>
        <fullName evidence="10">C2H2-type domain-containing protein</fullName>
    </recommendedName>
</protein>
<keyword evidence="5" id="KW-0862">Zinc</keyword>
<gene>
    <name evidence="11" type="ORF">AKAME5_001288400</name>
</gene>
<feature type="region of interest" description="Disordered" evidence="9">
    <location>
        <begin position="497"/>
        <end position="523"/>
    </location>
</feature>
<dbReference type="GO" id="GO:0005634">
    <property type="term" value="C:nucleus"/>
    <property type="evidence" value="ECO:0007669"/>
    <property type="project" value="UniProtKB-SubCell"/>
</dbReference>
<dbReference type="FunFam" id="3.30.160.60:FF:001465">
    <property type="entry name" value="Zinc finger protein 560"/>
    <property type="match status" value="1"/>
</dbReference>
<evidence type="ECO:0000256" key="9">
    <source>
        <dbReference type="SAM" id="MobiDB-lite"/>
    </source>
</evidence>
<dbReference type="GO" id="GO:0008270">
    <property type="term" value="F:zinc ion binding"/>
    <property type="evidence" value="ECO:0007669"/>
    <property type="project" value="UniProtKB-KW"/>
</dbReference>
<feature type="domain" description="C2H2-type" evidence="10">
    <location>
        <begin position="845"/>
        <end position="872"/>
    </location>
</feature>
<evidence type="ECO:0000256" key="5">
    <source>
        <dbReference type="ARBA" id="ARBA00022833"/>
    </source>
</evidence>
<evidence type="ECO:0000256" key="7">
    <source>
        <dbReference type="ARBA" id="ARBA00023242"/>
    </source>
</evidence>
<dbReference type="Proteomes" id="UP001279410">
    <property type="component" value="Unassembled WGS sequence"/>
</dbReference>
<dbReference type="InterPro" id="IPR013087">
    <property type="entry name" value="Znf_C2H2_type"/>
</dbReference>
<dbReference type="FunFam" id="3.30.160.60:FF:000912">
    <property type="entry name" value="Zinc finger protein 660"/>
    <property type="match status" value="1"/>
</dbReference>